<comment type="similarity">
    <text evidence="2">Belongs to the DoxX family.</text>
</comment>
<feature type="transmembrane region" description="Helical" evidence="7">
    <location>
        <begin position="71"/>
        <end position="93"/>
    </location>
</feature>
<dbReference type="PANTHER" id="PTHR33452">
    <property type="entry name" value="OXIDOREDUCTASE CATD-RELATED"/>
    <property type="match status" value="1"/>
</dbReference>
<evidence type="ECO:0000256" key="3">
    <source>
        <dbReference type="ARBA" id="ARBA00022475"/>
    </source>
</evidence>
<keyword evidence="9" id="KW-1185">Reference proteome</keyword>
<comment type="subcellular location">
    <subcellularLocation>
        <location evidence="1">Cell membrane</location>
        <topology evidence="1">Multi-pass membrane protein</topology>
    </subcellularLocation>
</comment>
<evidence type="ECO:0000256" key="1">
    <source>
        <dbReference type="ARBA" id="ARBA00004651"/>
    </source>
</evidence>
<dbReference type="InterPro" id="IPR032808">
    <property type="entry name" value="DoxX"/>
</dbReference>
<feature type="transmembrane region" description="Helical" evidence="7">
    <location>
        <begin position="105"/>
        <end position="126"/>
    </location>
</feature>
<keyword evidence="5 7" id="KW-1133">Transmembrane helix</keyword>
<organism evidence="8 9">
    <name type="scientific">Veillonella absiana</name>
    <dbReference type="NCBI Taxonomy" id="3079305"/>
    <lineage>
        <taxon>Bacteria</taxon>
        <taxon>Bacillati</taxon>
        <taxon>Bacillota</taxon>
        <taxon>Negativicutes</taxon>
        <taxon>Veillonellales</taxon>
        <taxon>Veillonellaceae</taxon>
        <taxon>Veillonella</taxon>
    </lineage>
</organism>
<keyword evidence="6 7" id="KW-0472">Membrane</keyword>
<reference evidence="8 9" key="1">
    <citation type="submission" date="2023-10" db="EMBL/GenBank/DDBJ databases">
        <title>Veillonella sp. nov., isolated from a pig farm feces dump.</title>
        <authorList>
            <person name="Chang Y.-H."/>
        </authorList>
    </citation>
    <scope>NUCLEOTIDE SEQUENCE [LARGE SCALE GENOMIC DNA]</scope>
    <source>
        <strain evidence="8 9">YH-vei2233</strain>
    </source>
</reference>
<comment type="caution">
    <text evidence="8">The sequence shown here is derived from an EMBL/GenBank/DDBJ whole genome shotgun (WGS) entry which is preliminary data.</text>
</comment>
<evidence type="ECO:0000256" key="2">
    <source>
        <dbReference type="ARBA" id="ARBA00006679"/>
    </source>
</evidence>
<evidence type="ECO:0000256" key="4">
    <source>
        <dbReference type="ARBA" id="ARBA00022692"/>
    </source>
</evidence>
<feature type="transmembrane region" description="Helical" evidence="7">
    <location>
        <begin position="12"/>
        <end position="30"/>
    </location>
</feature>
<feature type="transmembrane region" description="Helical" evidence="7">
    <location>
        <begin position="42"/>
        <end position="64"/>
    </location>
</feature>
<dbReference type="InterPro" id="IPR051907">
    <property type="entry name" value="DoxX-like_oxidoreductase"/>
</dbReference>
<evidence type="ECO:0000313" key="8">
    <source>
        <dbReference type="EMBL" id="MDV5087251.1"/>
    </source>
</evidence>
<proteinExistence type="inferred from homology"/>
<evidence type="ECO:0000256" key="6">
    <source>
        <dbReference type="ARBA" id="ARBA00023136"/>
    </source>
</evidence>
<keyword evidence="3" id="KW-1003">Cell membrane</keyword>
<name>A0ABU3Z5Q8_9FIRM</name>
<dbReference type="PANTHER" id="PTHR33452:SF1">
    <property type="entry name" value="INNER MEMBRANE PROTEIN YPHA-RELATED"/>
    <property type="match status" value="1"/>
</dbReference>
<accession>A0ABU3Z5Q8</accession>
<dbReference type="Proteomes" id="UP001272515">
    <property type="component" value="Unassembled WGS sequence"/>
</dbReference>
<evidence type="ECO:0000256" key="7">
    <source>
        <dbReference type="SAM" id="Phobius"/>
    </source>
</evidence>
<protein>
    <submittedName>
        <fullName evidence="8">DoxX family protein</fullName>
    </submittedName>
</protein>
<evidence type="ECO:0000313" key="9">
    <source>
        <dbReference type="Proteomes" id="UP001272515"/>
    </source>
</evidence>
<gene>
    <name evidence="8" type="ORF">RVY80_00040</name>
</gene>
<dbReference type="EMBL" id="JAWJZB010000001">
    <property type="protein sequence ID" value="MDV5087251.1"/>
    <property type="molecule type" value="Genomic_DNA"/>
</dbReference>
<sequence length="136" mass="14527">MTRNLFGNQDLGLLVYRLVIGACIFMHGLAKMQGGEATLTTVGSAVANVGIHEGFFIFGTLAALTEIIGGVLVCIGLFTRLGALGVAITMLFAFLFQMDNGMMKWIYPIEVGVGFLMLFLAGPGRFSIDAMISGKR</sequence>
<keyword evidence="4 7" id="KW-0812">Transmembrane</keyword>
<evidence type="ECO:0000256" key="5">
    <source>
        <dbReference type="ARBA" id="ARBA00022989"/>
    </source>
</evidence>
<dbReference type="Pfam" id="PF07681">
    <property type="entry name" value="DoxX"/>
    <property type="match status" value="1"/>
</dbReference>